<evidence type="ECO:0000313" key="1">
    <source>
        <dbReference type="EMBL" id="KAK7516658.1"/>
    </source>
</evidence>
<dbReference type="EMBL" id="JBBPHU010000006">
    <property type="protein sequence ID" value="KAK7516658.1"/>
    <property type="molecule type" value="Genomic_DNA"/>
</dbReference>
<evidence type="ECO:0008006" key="3">
    <source>
        <dbReference type="Google" id="ProtNLM"/>
    </source>
</evidence>
<organism evidence="1 2">
    <name type="scientific">Phyllosticta citriasiana</name>
    <dbReference type="NCBI Taxonomy" id="595635"/>
    <lineage>
        <taxon>Eukaryota</taxon>
        <taxon>Fungi</taxon>
        <taxon>Dikarya</taxon>
        <taxon>Ascomycota</taxon>
        <taxon>Pezizomycotina</taxon>
        <taxon>Dothideomycetes</taxon>
        <taxon>Dothideomycetes incertae sedis</taxon>
        <taxon>Botryosphaeriales</taxon>
        <taxon>Phyllostictaceae</taxon>
        <taxon>Phyllosticta</taxon>
    </lineage>
</organism>
<comment type="caution">
    <text evidence="1">The sequence shown here is derived from an EMBL/GenBank/DDBJ whole genome shotgun (WGS) entry which is preliminary data.</text>
</comment>
<evidence type="ECO:0000313" key="2">
    <source>
        <dbReference type="Proteomes" id="UP001363622"/>
    </source>
</evidence>
<keyword evidence="2" id="KW-1185">Reference proteome</keyword>
<sequence length="86" mass="9317">MAIRSKRLPVPLDFELLHLIVTLLLGSAARQRYMGLAVIPASAPHCVGLGHLPFPPLFLVLVSKFSRFASPRALTRVFGCVSFSSG</sequence>
<name>A0ABR1KKP1_9PEZI</name>
<accession>A0ABR1KKP1</accession>
<proteinExistence type="predicted"/>
<reference evidence="1 2" key="1">
    <citation type="submission" date="2024-04" db="EMBL/GenBank/DDBJ databases">
        <title>Phyllosticta paracitricarpa is synonymous to the EU quarantine fungus P. citricarpa based on phylogenomic analyses.</title>
        <authorList>
            <consortium name="Lawrence Berkeley National Laboratory"/>
            <person name="Van Ingen-Buijs V.A."/>
            <person name="Van Westerhoven A.C."/>
            <person name="Haridas S."/>
            <person name="Skiadas P."/>
            <person name="Martin F."/>
            <person name="Groenewald J.Z."/>
            <person name="Crous P.W."/>
            <person name="Seidl M.F."/>
        </authorList>
    </citation>
    <scope>NUCLEOTIDE SEQUENCE [LARGE SCALE GENOMIC DNA]</scope>
    <source>
        <strain evidence="1 2">CBS 123371</strain>
    </source>
</reference>
<gene>
    <name evidence="1" type="ORF">IWZ03DRAFT_378688</name>
</gene>
<protein>
    <recommendedName>
        <fullName evidence="3">Secreted protein</fullName>
    </recommendedName>
</protein>
<dbReference type="Proteomes" id="UP001363622">
    <property type="component" value="Unassembled WGS sequence"/>
</dbReference>